<accession>A0A3S5FGI1</accession>
<proteinExistence type="predicted"/>
<sequence length="98" mass="10978">MYAGFYHRRHGNQRPSERDEHELLGRENGSFVRLLDPIVLSPQKEDYLGIEGMQFAIFVHDDAFMLITFGLAVAAAALACTAMIHRNLQGNCSSVVKL</sequence>
<keyword evidence="4" id="KW-1185">Reference proteome</keyword>
<gene>
    <name evidence="3" type="ORF">PXEA_LOCUS31739</name>
</gene>
<keyword evidence="2" id="KW-1133">Transmembrane helix</keyword>
<evidence type="ECO:0000313" key="4">
    <source>
        <dbReference type="Proteomes" id="UP000784294"/>
    </source>
</evidence>
<evidence type="ECO:0000313" key="3">
    <source>
        <dbReference type="EMBL" id="VEL38299.1"/>
    </source>
</evidence>
<protein>
    <submittedName>
        <fullName evidence="3">Uncharacterized protein</fullName>
    </submittedName>
</protein>
<dbReference type="EMBL" id="CAAALY010257499">
    <property type="protein sequence ID" value="VEL38299.1"/>
    <property type="molecule type" value="Genomic_DNA"/>
</dbReference>
<keyword evidence="2" id="KW-0812">Transmembrane</keyword>
<feature type="region of interest" description="Disordered" evidence="1">
    <location>
        <begin position="1"/>
        <end position="20"/>
    </location>
</feature>
<evidence type="ECO:0000256" key="2">
    <source>
        <dbReference type="SAM" id="Phobius"/>
    </source>
</evidence>
<reference evidence="3" key="1">
    <citation type="submission" date="2018-11" db="EMBL/GenBank/DDBJ databases">
        <authorList>
            <consortium name="Pathogen Informatics"/>
        </authorList>
    </citation>
    <scope>NUCLEOTIDE SEQUENCE</scope>
</reference>
<name>A0A3S5FGI1_9PLAT</name>
<feature type="transmembrane region" description="Helical" evidence="2">
    <location>
        <begin position="63"/>
        <end position="84"/>
    </location>
</feature>
<keyword evidence="2" id="KW-0472">Membrane</keyword>
<evidence type="ECO:0000256" key="1">
    <source>
        <dbReference type="SAM" id="MobiDB-lite"/>
    </source>
</evidence>
<feature type="compositionally biased region" description="Basic residues" evidence="1">
    <location>
        <begin position="1"/>
        <end position="12"/>
    </location>
</feature>
<dbReference type="AlphaFoldDB" id="A0A3S5FGI1"/>
<comment type="caution">
    <text evidence="3">The sequence shown here is derived from an EMBL/GenBank/DDBJ whole genome shotgun (WGS) entry which is preliminary data.</text>
</comment>
<organism evidence="3 4">
    <name type="scientific">Protopolystoma xenopodis</name>
    <dbReference type="NCBI Taxonomy" id="117903"/>
    <lineage>
        <taxon>Eukaryota</taxon>
        <taxon>Metazoa</taxon>
        <taxon>Spiralia</taxon>
        <taxon>Lophotrochozoa</taxon>
        <taxon>Platyhelminthes</taxon>
        <taxon>Monogenea</taxon>
        <taxon>Polyopisthocotylea</taxon>
        <taxon>Polystomatidea</taxon>
        <taxon>Polystomatidae</taxon>
        <taxon>Protopolystoma</taxon>
    </lineage>
</organism>
<dbReference type="Proteomes" id="UP000784294">
    <property type="component" value="Unassembled WGS sequence"/>
</dbReference>